<dbReference type="AlphaFoldDB" id="X0TLQ5"/>
<sequence>MEAVSLATYTHDPGGGLLKAVKERMSLLTDIYDEQFVVVTDATDDVIIAQLEDFGCTVAIQEDGVVYERVGDARRMAVSVAADGSRGYMHFVDFDRILQWAGSHPGELRRVVGEIPRHDFLIIGRTQRAMESHPVSQRETERLANKVASLVLGREVDVTATSRGLSPEAARTVLEYSNVKSFETDSEWPVIIQCQSEMRIGYIEVDGLGFEDWLQYADDVDAAGGLENWKRAKDEDPARWLHRMRLAQMIAEAALATYNELA</sequence>
<comment type="caution">
    <text evidence="1">The sequence shown here is derived from an EMBL/GenBank/DDBJ whole genome shotgun (WGS) entry which is preliminary data.</text>
</comment>
<evidence type="ECO:0008006" key="2">
    <source>
        <dbReference type="Google" id="ProtNLM"/>
    </source>
</evidence>
<dbReference type="EMBL" id="BARS01017871">
    <property type="protein sequence ID" value="GAF88211.1"/>
    <property type="molecule type" value="Genomic_DNA"/>
</dbReference>
<accession>X0TLQ5</accession>
<protein>
    <recommendedName>
        <fullName evidence="2">Glycosyltransferase 2-like domain-containing protein</fullName>
    </recommendedName>
</protein>
<organism evidence="1">
    <name type="scientific">marine sediment metagenome</name>
    <dbReference type="NCBI Taxonomy" id="412755"/>
    <lineage>
        <taxon>unclassified sequences</taxon>
        <taxon>metagenomes</taxon>
        <taxon>ecological metagenomes</taxon>
    </lineage>
</organism>
<reference evidence="1" key="1">
    <citation type="journal article" date="2014" name="Front. Microbiol.">
        <title>High frequency of phylogenetically diverse reductive dehalogenase-homologous genes in deep subseafloor sedimentary metagenomes.</title>
        <authorList>
            <person name="Kawai M."/>
            <person name="Futagami T."/>
            <person name="Toyoda A."/>
            <person name="Takaki Y."/>
            <person name="Nishi S."/>
            <person name="Hori S."/>
            <person name="Arai W."/>
            <person name="Tsubouchi T."/>
            <person name="Morono Y."/>
            <person name="Uchiyama I."/>
            <person name="Ito T."/>
            <person name="Fujiyama A."/>
            <person name="Inagaki F."/>
            <person name="Takami H."/>
        </authorList>
    </citation>
    <scope>NUCLEOTIDE SEQUENCE</scope>
    <source>
        <strain evidence="1">Expedition CK06-06</strain>
    </source>
</reference>
<proteinExistence type="predicted"/>
<gene>
    <name evidence="1" type="ORF">S01H1_29171</name>
</gene>
<name>X0TLQ5_9ZZZZ</name>
<evidence type="ECO:0000313" key="1">
    <source>
        <dbReference type="EMBL" id="GAF88211.1"/>
    </source>
</evidence>